<protein>
    <submittedName>
        <fullName evidence="1">Uncharacterized protein</fullName>
    </submittedName>
</protein>
<name>A0AAV1AR08_VICFA</name>
<evidence type="ECO:0000313" key="2">
    <source>
        <dbReference type="Proteomes" id="UP001157006"/>
    </source>
</evidence>
<keyword evidence="2" id="KW-1185">Reference proteome</keyword>
<dbReference type="EMBL" id="OX451740">
    <property type="protein sequence ID" value="CAI8612757.1"/>
    <property type="molecule type" value="Genomic_DNA"/>
</dbReference>
<organism evidence="1 2">
    <name type="scientific">Vicia faba</name>
    <name type="common">Broad bean</name>
    <name type="synonym">Faba vulgaris</name>
    <dbReference type="NCBI Taxonomy" id="3906"/>
    <lineage>
        <taxon>Eukaryota</taxon>
        <taxon>Viridiplantae</taxon>
        <taxon>Streptophyta</taxon>
        <taxon>Embryophyta</taxon>
        <taxon>Tracheophyta</taxon>
        <taxon>Spermatophyta</taxon>
        <taxon>Magnoliopsida</taxon>
        <taxon>eudicotyledons</taxon>
        <taxon>Gunneridae</taxon>
        <taxon>Pentapetalae</taxon>
        <taxon>rosids</taxon>
        <taxon>fabids</taxon>
        <taxon>Fabales</taxon>
        <taxon>Fabaceae</taxon>
        <taxon>Papilionoideae</taxon>
        <taxon>50 kb inversion clade</taxon>
        <taxon>NPAAA clade</taxon>
        <taxon>Hologalegina</taxon>
        <taxon>IRL clade</taxon>
        <taxon>Fabeae</taxon>
        <taxon>Vicia</taxon>
    </lineage>
</organism>
<gene>
    <name evidence="1" type="ORF">VFH_V049760</name>
</gene>
<sequence length="129" mass="14924">MSLATVSCHVWSLVKKPLHYRCGFDIIFPWHVETNETGAQITFKGYCKGLVIKEWGLCVMTNEDAEGEEWRPRIDLDLQVLEVKENNNGNVFEPKIQLPYNWLVSNKDEVETVEAKGKETYLFNIGLYL</sequence>
<dbReference type="Proteomes" id="UP001157006">
    <property type="component" value="Chromosome 5"/>
</dbReference>
<reference evidence="1 2" key="1">
    <citation type="submission" date="2023-01" db="EMBL/GenBank/DDBJ databases">
        <authorList>
            <person name="Kreplak J."/>
        </authorList>
    </citation>
    <scope>NUCLEOTIDE SEQUENCE [LARGE SCALE GENOMIC DNA]</scope>
</reference>
<proteinExistence type="predicted"/>
<dbReference type="AlphaFoldDB" id="A0AAV1AR08"/>
<evidence type="ECO:0000313" key="1">
    <source>
        <dbReference type="EMBL" id="CAI8612757.1"/>
    </source>
</evidence>
<accession>A0AAV1AR08</accession>